<evidence type="ECO:0000313" key="7">
    <source>
        <dbReference type="Proteomes" id="UP000184356"/>
    </source>
</evidence>
<dbReference type="EMBL" id="KV878592">
    <property type="protein sequence ID" value="OJJ55448.1"/>
    <property type="molecule type" value="Genomic_DNA"/>
</dbReference>
<dbReference type="InterPro" id="IPR016166">
    <property type="entry name" value="FAD-bd_PCMH"/>
</dbReference>
<dbReference type="Pfam" id="PF01565">
    <property type="entry name" value="FAD_binding_4"/>
    <property type="match status" value="1"/>
</dbReference>
<evidence type="ECO:0000313" key="6">
    <source>
        <dbReference type="EMBL" id="OJJ55448.1"/>
    </source>
</evidence>
<proteinExistence type="inferred from homology"/>
<organism evidence="6 7">
    <name type="scientific">Aspergillus sydowii CBS 593.65</name>
    <dbReference type="NCBI Taxonomy" id="1036612"/>
    <lineage>
        <taxon>Eukaryota</taxon>
        <taxon>Fungi</taxon>
        <taxon>Dikarya</taxon>
        <taxon>Ascomycota</taxon>
        <taxon>Pezizomycotina</taxon>
        <taxon>Eurotiomycetes</taxon>
        <taxon>Eurotiomycetidae</taxon>
        <taxon>Eurotiales</taxon>
        <taxon>Aspergillaceae</taxon>
        <taxon>Aspergillus</taxon>
        <taxon>Aspergillus subgen. Nidulantes</taxon>
    </lineage>
</organism>
<evidence type="ECO:0000259" key="5">
    <source>
        <dbReference type="PROSITE" id="PS51387"/>
    </source>
</evidence>
<dbReference type="STRING" id="1036612.A0A1L9T7P9"/>
<gene>
    <name evidence="6" type="ORF">ASPSYDRAFT_48642</name>
</gene>
<dbReference type="RefSeq" id="XP_040699254.1">
    <property type="nucleotide sequence ID" value="XM_040847667.1"/>
</dbReference>
<keyword evidence="7" id="KW-1185">Reference proteome</keyword>
<evidence type="ECO:0000256" key="1">
    <source>
        <dbReference type="ARBA" id="ARBA00005466"/>
    </source>
</evidence>
<sequence length="471" mass="51514">MPARAAEDTDLTTLRSLLSADEIITPESPEYSESSKTWASQKQCHPRLVVRPTSVESLSKTIAHLYSTKLDFAIYGHGFMSVSAKDVLVNISCFDEFHLDSSSTLATVGAGQTWEQVYHKLEKEAPEYGIVGARTPSVGVGGTILNGGWSWLSGEFGCISDPINFLDAQVVKYDGSVVWASSEPDLLWALRGGGGGFGVLVSAVLRVFPYPRDIWTGAILVPSEHLEQVAEGVSNMAAHETDPKVTMFLYVLKKKVLQSIAPDAKSDMMVIHAFDANGKAHGRESFKWALDIPGAIDQTKMSTLAGVADLQSSVASVKGTIAQFWAPFVLQDITKETVMKSVNWVQGLEKIDQALAESTYLIFEVFCTRDPPGPISEVAWPRPRGSKHILLFGPGCPAAEAQEKAALARKLAIEVPTAVLGSEEDVHILPNGADEYHDPRKIWGTHFEKLQAVRKRYDPQCRFRAPIECKE</sequence>
<dbReference type="Gene3D" id="3.40.462.20">
    <property type="match status" value="1"/>
</dbReference>
<dbReference type="InterPro" id="IPR016167">
    <property type="entry name" value="FAD-bd_PCMH_sub1"/>
</dbReference>
<dbReference type="GeneID" id="63763740"/>
<evidence type="ECO:0000256" key="3">
    <source>
        <dbReference type="ARBA" id="ARBA00022827"/>
    </source>
</evidence>
<evidence type="ECO:0000256" key="2">
    <source>
        <dbReference type="ARBA" id="ARBA00022630"/>
    </source>
</evidence>
<dbReference type="SUPFAM" id="SSF56176">
    <property type="entry name" value="FAD-binding/transporter-associated domain-like"/>
    <property type="match status" value="1"/>
</dbReference>
<keyword evidence="2" id="KW-0285">Flavoprotein</keyword>
<dbReference type="Gene3D" id="3.30.465.10">
    <property type="match status" value="1"/>
</dbReference>
<dbReference type="InterPro" id="IPR016169">
    <property type="entry name" value="FAD-bd_PCMH_sub2"/>
</dbReference>
<dbReference type="InterPro" id="IPR036318">
    <property type="entry name" value="FAD-bd_PCMH-like_sf"/>
</dbReference>
<dbReference type="OrthoDB" id="415825at2759"/>
<dbReference type="GO" id="GO:0016491">
    <property type="term" value="F:oxidoreductase activity"/>
    <property type="evidence" value="ECO:0007669"/>
    <property type="project" value="UniProtKB-KW"/>
</dbReference>
<dbReference type="Gene3D" id="3.30.43.10">
    <property type="entry name" value="Uridine Diphospho-n-acetylenolpyruvylglucosamine Reductase, domain 2"/>
    <property type="match status" value="1"/>
</dbReference>
<dbReference type="InterPro" id="IPR006094">
    <property type="entry name" value="Oxid_FAD_bind_N"/>
</dbReference>
<evidence type="ECO:0000256" key="4">
    <source>
        <dbReference type="ARBA" id="ARBA00023002"/>
    </source>
</evidence>
<keyword evidence="3" id="KW-0274">FAD</keyword>
<accession>A0A1L9T7P9</accession>
<dbReference type="GO" id="GO:0071949">
    <property type="term" value="F:FAD binding"/>
    <property type="evidence" value="ECO:0007669"/>
    <property type="project" value="InterPro"/>
</dbReference>
<dbReference type="VEuPathDB" id="FungiDB:ASPSYDRAFT_48642"/>
<dbReference type="PANTHER" id="PTHR42973">
    <property type="entry name" value="BINDING OXIDOREDUCTASE, PUTATIVE (AFU_ORTHOLOGUE AFUA_1G17690)-RELATED"/>
    <property type="match status" value="1"/>
</dbReference>
<comment type="similarity">
    <text evidence="1">Belongs to the oxygen-dependent FAD-linked oxidoreductase family.</text>
</comment>
<keyword evidence="4" id="KW-0560">Oxidoreductase</keyword>
<protein>
    <recommendedName>
        <fullName evidence="5">FAD-binding PCMH-type domain-containing protein</fullName>
    </recommendedName>
</protein>
<dbReference type="InterPro" id="IPR050416">
    <property type="entry name" value="FAD-linked_Oxidoreductase"/>
</dbReference>
<feature type="domain" description="FAD-binding PCMH-type" evidence="5">
    <location>
        <begin position="42"/>
        <end position="210"/>
    </location>
</feature>
<dbReference type="Proteomes" id="UP000184356">
    <property type="component" value="Unassembled WGS sequence"/>
</dbReference>
<reference evidence="7" key="1">
    <citation type="journal article" date="2017" name="Genome Biol.">
        <title>Comparative genomics reveals high biological diversity and specific adaptations in the industrially and medically important fungal genus Aspergillus.</title>
        <authorList>
            <person name="de Vries R.P."/>
            <person name="Riley R."/>
            <person name="Wiebenga A."/>
            <person name="Aguilar-Osorio G."/>
            <person name="Amillis S."/>
            <person name="Uchima C.A."/>
            <person name="Anderluh G."/>
            <person name="Asadollahi M."/>
            <person name="Askin M."/>
            <person name="Barry K."/>
            <person name="Battaglia E."/>
            <person name="Bayram O."/>
            <person name="Benocci T."/>
            <person name="Braus-Stromeyer S.A."/>
            <person name="Caldana C."/>
            <person name="Canovas D."/>
            <person name="Cerqueira G.C."/>
            <person name="Chen F."/>
            <person name="Chen W."/>
            <person name="Choi C."/>
            <person name="Clum A."/>
            <person name="Dos Santos R.A."/>
            <person name="Damasio A.R."/>
            <person name="Diallinas G."/>
            <person name="Emri T."/>
            <person name="Fekete E."/>
            <person name="Flipphi M."/>
            <person name="Freyberg S."/>
            <person name="Gallo A."/>
            <person name="Gournas C."/>
            <person name="Habgood R."/>
            <person name="Hainaut M."/>
            <person name="Harispe M.L."/>
            <person name="Henrissat B."/>
            <person name="Hilden K.S."/>
            <person name="Hope R."/>
            <person name="Hossain A."/>
            <person name="Karabika E."/>
            <person name="Karaffa L."/>
            <person name="Karanyi Z."/>
            <person name="Krasevec N."/>
            <person name="Kuo A."/>
            <person name="Kusch H."/>
            <person name="LaButti K."/>
            <person name="Lagendijk E.L."/>
            <person name="Lapidus A."/>
            <person name="Levasseur A."/>
            <person name="Lindquist E."/>
            <person name="Lipzen A."/>
            <person name="Logrieco A.F."/>
            <person name="MacCabe A."/>
            <person name="Maekelae M.R."/>
            <person name="Malavazi I."/>
            <person name="Melin P."/>
            <person name="Meyer V."/>
            <person name="Mielnichuk N."/>
            <person name="Miskei M."/>
            <person name="Molnar A.P."/>
            <person name="Mule G."/>
            <person name="Ngan C.Y."/>
            <person name="Orejas M."/>
            <person name="Orosz E."/>
            <person name="Ouedraogo J.P."/>
            <person name="Overkamp K.M."/>
            <person name="Park H.-S."/>
            <person name="Perrone G."/>
            <person name="Piumi F."/>
            <person name="Punt P.J."/>
            <person name="Ram A.F."/>
            <person name="Ramon A."/>
            <person name="Rauscher S."/>
            <person name="Record E."/>
            <person name="Riano-Pachon D.M."/>
            <person name="Robert V."/>
            <person name="Roehrig J."/>
            <person name="Ruller R."/>
            <person name="Salamov A."/>
            <person name="Salih N.S."/>
            <person name="Samson R.A."/>
            <person name="Sandor E."/>
            <person name="Sanguinetti M."/>
            <person name="Schuetze T."/>
            <person name="Sepcic K."/>
            <person name="Shelest E."/>
            <person name="Sherlock G."/>
            <person name="Sophianopoulou V."/>
            <person name="Squina F.M."/>
            <person name="Sun H."/>
            <person name="Susca A."/>
            <person name="Todd R.B."/>
            <person name="Tsang A."/>
            <person name="Unkles S.E."/>
            <person name="van de Wiele N."/>
            <person name="van Rossen-Uffink D."/>
            <person name="Oliveira J.V."/>
            <person name="Vesth T.C."/>
            <person name="Visser J."/>
            <person name="Yu J.-H."/>
            <person name="Zhou M."/>
            <person name="Andersen M.R."/>
            <person name="Archer D.B."/>
            <person name="Baker S.E."/>
            <person name="Benoit I."/>
            <person name="Brakhage A.A."/>
            <person name="Braus G.H."/>
            <person name="Fischer R."/>
            <person name="Frisvad J.C."/>
            <person name="Goldman G.H."/>
            <person name="Houbraken J."/>
            <person name="Oakley B."/>
            <person name="Pocsi I."/>
            <person name="Scazzocchio C."/>
            <person name="Seiboth B."/>
            <person name="vanKuyk P.A."/>
            <person name="Wortman J."/>
            <person name="Dyer P.S."/>
            <person name="Grigoriev I.V."/>
        </authorList>
    </citation>
    <scope>NUCLEOTIDE SEQUENCE [LARGE SCALE GENOMIC DNA]</scope>
    <source>
        <strain evidence="7">CBS 593.65</strain>
    </source>
</reference>
<dbReference type="PROSITE" id="PS51387">
    <property type="entry name" value="FAD_PCMH"/>
    <property type="match status" value="1"/>
</dbReference>
<name>A0A1L9T7P9_9EURO</name>
<dbReference type="PANTHER" id="PTHR42973:SF54">
    <property type="entry name" value="FAD-BINDING PCMH-TYPE DOMAIN-CONTAINING PROTEIN"/>
    <property type="match status" value="1"/>
</dbReference>
<dbReference type="AlphaFoldDB" id="A0A1L9T7P9"/>